<organism evidence="1 2">
    <name type="scientific">Rhizophagus irregularis</name>
    <dbReference type="NCBI Taxonomy" id="588596"/>
    <lineage>
        <taxon>Eukaryota</taxon>
        <taxon>Fungi</taxon>
        <taxon>Fungi incertae sedis</taxon>
        <taxon>Mucoromycota</taxon>
        <taxon>Glomeromycotina</taxon>
        <taxon>Glomeromycetes</taxon>
        <taxon>Glomerales</taxon>
        <taxon>Glomeraceae</taxon>
        <taxon>Rhizophagus</taxon>
    </lineage>
</organism>
<dbReference type="AlphaFoldDB" id="A0A2I1GMX6"/>
<dbReference type="Proteomes" id="UP000234323">
    <property type="component" value="Unassembled WGS sequence"/>
</dbReference>
<accession>A0A2I1GMX6</accession>
<evidence type="ECO:0000313" key="1">
    <source>
        <dbReference type="EMBL" id="PKY47996.1"/>
    </source>
</evidence>
<evidence type="ECO:0000313" key="2">
    <source>
        <dbReference type="Proteomes" id="UP000234323"/>
    </source>
</evidence>
<dbReference type="VEuPathDB" id="FungiDB:RhiirFUN_016349"/>
<reference evidence="1 2" key="1">
    <citation type="submission" date="2015-10" db="EMBL/GenBank/DDBJ databases">
        <title>Genome analyses suggest a sexual origin of heterokaryosis in a supposedly ancient asexual fungus.</title>
        <authorList>
            <person name="Ropars J."/>
            <person name="Sedzielewska K."/>
            <person name="Noel J."/>
            <person name="Charron P."/>
            <person name="Farinelli L."/>
            <person name="Marton T."/>
            <person name="Kruger M."/>
            <person name="Pelin A."/>
            <person name="Brachmann A."/>
            <person name="Corradi N."/>
        </authorList>
    </citation>
    <scope>NUCLEOTIDE SEQUENCE [LARGE SCALE GENOMIC DNA]</scope>
    <source>
        <strain evidence="1 2">A4</strain>
    </source>
</reference>
<gene>
    <name evidence="1" type="ORF">RhiirA4_544347</name>
</gene>
<dbReference type="EMBL" id="LLXI01000594">
    <property type="protein sequence ID" value="PKY47996.1"/>
    <property type="molecule type" value="Genomic_DNA"/>
</dbReference>
<sequence>MATLDYMKFFIRITPFWIIDMANLLIKVKVKDYKHKIQILEGEIYKLILSKCINVKHFSWETEKNFCEYPNARSFCKDKDKNNVIREKGPTLKNIILQPTLRCVSPIFIQSLEKILEITLNNKLNRYIDWQEWEKCLNIKKFPHLGKIWWKNIGD</sequence>
<keyword evidence="2" id="KW-1185">Reference proteome</keyword>
<comment type="caution">
    <text evidence="1">The sequence shown here is derived from an EMBL/GenBank/DDBJ whole genome shotgun (WGS) entry which is preliminary data.</text>
</comment>
<dbReference type="VEuPathDB" id="FungiDB:RhiirA1_537283"/>
<proteinExistence type="predicted"/>
<protein>
    <submittedName>
        <fullName evidence="1">Uncharacterized protein</fullName>
    </submittedName>
</protein>
<name>A0A2I1GMX6_9GLOM</name>